<reference evidence="13 14" key="1">
    <citation type="journal article" date="2016" name="Nat. Commun.">
        <title>Thousands of microbial genomes shed light on interconnected biogeochemical processes in an aquifer system.</title>
        <authorList>
            <person name="Anantharaman K."/>
            <person name="Brown C.T."/>
            <person name="Hug L.A."/>
            <person name="Sharon I."/>
            <person name="Castelle C.J."/>
            <person name="Probst A.J."/>
            <person name="Thomas B.C."/>
            <person name="Singh A."/>
            <person name="Wilkins M.J."/>
            <person name="Karaoz U."/>
            <person name="Brodie E.L."/>
            <person name="Williams K.H."/>
            <person name="Hubbard S.S."/>
            <person name="Banfield J.F."/>
        </authorList>
    </citation>
    <scope>NUCLEOTIDE SEQUENCE [LARGE SCALE GENOMIC DNA]</scope>
</reference>
<evidence type="ECO:0000256" key="5">
    <source>
        <dbReference type="ARBA" id="ARBA00023134"/>
    </source>
</evidence>
<dbReference type="InterPro" id="IPR013842">
    <property type="entry name" value="LepA_CTD"/>
</dbReference>
<evidence type="ECO:0000256" key="9">
    <source>
        <dbReference type="ARBA" id="ARBA00061052"/>
    </source>
</evidence>
<keyword evidence="6 11" id="KW-0472">Membrane</keyword>
<feature type="binding site" evidence="11">
    <location>
        <begin position="131"/>
        <end position="134"/>
    </location>
    <ligand>
        <name>GTP</name>
        <dbReference type="ChEBI" id="CHEBI:37565"/>
    </ligand>
</feature>
<dbReference type="GO" id="GO:0045727">
    <property type="term" value="P:positive regulation of translation"/>
    <property type="evidence" value="ECO:0007669"/>
    <property type="project" value="UniProtKB-UniRule"/>
</dbReference>
<dbReference type="Gene3D" id="3.30.70.870">
    <property type="entry name" value="Elongation Factor G (Translational Gtpase), domain 3"/>
    <property type="match status" value="1"/>
</dbReference>
<sequence>MKAYIRNFSIIAHIDHGKTTLTDQLLKRTGTVSPLEDAQRILDSNPIEKERGITIKLAPVTMIYKLKAISYKLNLIDTPGHVDFSYEVSRSLAACEGALLLVDATQGIQAQTVAHTREALDLGLVLLPAINKIDLARERVNDVIDQLEETFGFKKEDILLISAKTGEGIDELLQEIVNRLPPPGGEEDAPPRALVFNSIFDTHLGVIAFIRIVDGQITDQQSLTLIADQSPVSVKEIGIFTPNRKSVEKLNTGEVGYVATGLKDMRIVRVGDTLTEMLAAKSIQPLPGFRSPKPVVYADIFPTQEGNFNELKRAVERLKLTDAAIAIAQTQTKTLGAGFRLGFLGLFHSEITKERLQREQGVETILTKPTVEYEVITKNGEKLSIKHPSDLPDPSQINEIMEPMVIVIVVTPRSYLGPLMQLFQERRGIYQNTHYIGEQVQVVYELPLAELISGFVDQLKSVSHGFASLDYKHIDSKPVDALKLSILLNHQEVEPLARIVVRQYAQREGKAIVERLKEVLPKQLFAVPIQAAIGGKIIARETKAAARKDVTAKLYGGDRTRRMKLLEKQKKGKQKLAQLGRISLPQEIFTQIMKA</sequence>
<evidence type="ECO:0000256" key="1">
    <source>
        <dbReference type="ARBA" id="ARBA00005454"/>
    </source>
</evidence>
<dbReference type="Gene3D" id="3.30.70.240">
    <property type="match status" value="1"/>
</dbReference>
<proteinExistence type="inferred from homology"/>
<dbReference type="FunFam" id="2.40.30.10:FF:000015">
    <property type="entry name" value="Translation factor GUF1, mitochondrial"/>
    <property type="match status" value="1"/>
</dbReference>
<dbReference type="PROSITE" id="PS51722">
    <property type="entry name" value="G_TR_2"/>
    <property type="match status" value="1"/>
</dbReference>
<evidence type="ECO:0000256" key="2">
    <source>
        <dbReference type="ARBA" id="ARBA00022475"/>
    </source>
</evidence>
<keyword evidence="3 11" id="KW-0547">Nucleotide-binding</keyword>
<comment type="similarity">
    <text evidence="9">Belongs to the GTP-binding elongation factor family. LepA subfamily.</text>
</comment>
<dbReference type="Gene3D" id="3.40.50.300">
    <property type="entry name" value="P-loop containing nucleotide triphosphate hydrolases"/>
    <property type="match status" value="1"/>
</dbReference>
<comment type="catalytic activity">
    <reaction evidence="7 11">
        <text>GTP + H2O = GDP + phosphate + H(+)</text>
        <dbReference type="Rhea" id="RHEA:19669"/>
        <dbReference type="ChEBI" id="CHEBI:15377"/>
        <dbReference type="ChEBI" id="CHEBI:15378"/>
        <dbReference type="ChEBI" id="CHEBI:37565"/>
        <dbReference type="ChEBI" id="CHEBI:43474"/>
        <dbReference type="ChEBI" id="CHEBI:58189"/>
        <dbReference type="EC" id="3.6.5.n1"/>
    </reaction>
</comment>
<dbReference type="InterPro" id="IPR005225">
    <property type="entry name" value="Small_GTP-bd"/>
</dbReference>
<dbReference type="GO" id="GO:0003924">
    <property type="term" value="F:GTPase activity"/>
    <property type="evidence" value="ECO:0007669"/>
    <property type="project" value="UniProtKB-UniRule"/>
</dbReference>
<evidence type="ECO:0000256" key="7">
    <source>
        <dbReference type="ARBA" id="ARBA00050293"/>
    </source>
</evidence>
<evidence type="ECO:0000256" key="3">
    <source>
        <dbReference type="ARBA" id="ARBA00022741"/>
    </source>
</evidence>
<dbReference type="InterPro" id="IPR000640">
    <property type="entry name" value="EFG_V-like"/>
</dbReference>
<keyword evidence="4 11" id="KW-0378">Hydrolase</keyword>
<evidence type="ECO:0000256" key="11">
    <source>
        <dbReference type="HAMAP-Rule" id="MF_00071"/>
    </source>
</evidence>
<dbReference type="Pfam" id="PF00679">
    <property type="entry name" value="EFG_C"/>
    <property type="match status" value="1"/>
</dbReference>
<dbReference type="SUPFAM" id="SSF52540">
    <property type="entry name" value="P-loop containing nucleoside triphosphate hydrolases"/>
    <property type="match status" value="1"/>
</dbReference>
<dbReference type="InterPro" id="IPR038363">
    <property type="entry name" value="LepA_C_sf"/>
</dbReference>
<evidence type="ECO:0000256" key="10">
    <source>
        <dbReference type="ARBA" id="ARBA00066744"/>
    </source>
</evidence>
<keyword evidence="11" id="KW-0648">Protein biosynthesis</keyword>
<comment type="similarity">
    <text evidence="1 11">Belongs to the TRAFAC class translation factor GTPase superfamily. Classic translation factor GTPase family. LepA subfamily.</text>
</comment>
<dbReference type="CDD" id="cd03709">
    <property type="entry name" value="lepA_C"/>
    <property type="match status" value="1"/>
</dbReference>
<dbReference type="SUPFAM" id="SSF50447">
    <property type="entry name" value="Translation proteins"/>
    <property type="match status" value="1"/>
</dbReference>
<evidence type="ECO:0000256" key="6">
    <source>
        <dbReference type="ARBA" id="ARBA00023136"/>
    </source>
</evidence>
<dbReference type="PRINTS" id="PR00315">
    <property type="entry name" value="ELONGATNFCT"/>
</dbReference>
<dbReference type="Gene3D" id="2.40.30.10">
    <property type="entry name" value="Translation factors"/>
    <property type="match status" value="1"/>
</dbReference>
<feature type="binding site" evidence="11">
    <location>
        <begin position="15"/>
        <end position="20"/>
    </location>
    <ligand>
        <name>GTP</name>
        <dbReference type="ChEBI" id="CHEBI:37565"/>
    </ligand>
</feature>
<evidence type="ECO:0000259" key="12">
    <source>
        <dbReference type="PROSITE" id="PS51722"/>
    </source>
</evidence>
<comment type="subcellular location">
    <subcellularLocation>
        <location evidence="11">Cell membrane</location>
        <topology evidence="11">Peripheral membrane protein</topology>
        <orientation evidence="11">Cytoplasmic side</orientation>
    </subcellularLocation>
</comment>
<dbReference type="InterPro" id="IPR035654">
    <property type="entry name" value="LepA_IV"/>
</dbReference>
<accession>A0A1G1VKZ1</accession>
<protein>
    <recommendedName>
        <fullName evidence="10 11">Elongation factor 4</fullName>
        <shortName evidence="11">EF-4</shortName>
        <ecNumber evidence="10 11">3.6.5.n1</ecNumber>
    </recommendedName>
    <alternativeName>
        <fullName evidence="11">Ribosomal back-translocase LepA</fullName>
    </alternativeName>
</protein>
<dbReference type="Pfam" id="PF00009">
    <property type="entry name" value="GTP_EFTU"/>
    <property type="match status" value="1"/>
</dbReference>
<dbReference type="HAMAP" id="MF_00071">
    <property type="entry name" value="LepA"/>
    <property type="match status" value="1"/>
</dbReference>
<dbReference type="Proteomes" id="UP000179069">
    <property type="component" value="Unassembled WGS sequence"/>
</dbReference>
<evidence type="ECO:0000256" key="8">
    <source>
        <dbReference type="ARBA" id="ARBA00057626"/>
    </source>
</evidence>
<dbReference type="GO" id="GO:0005525">
    <property type="term" value="F:GTP binding"/>
    <property type="evidence" value="ECO:0007669"/>
    <property type="project" value="UniProtKB-UniRule"/>
</dbReference>
<dbReference type="GO" id="GO:0097177">
    <property type="term" value="F:mitochondrial ribosome binding"/>
    <property type="evidence" value="ECO:0007669"/>
    <property type="project" value="TreeGrafter"/>
</dbReference>
<dbReference type="NCBIfam" id="TIGR00231">
    <property type="entry name" value="small_GTP"/>
    <property type="match status" value="1"/>
</dbReference>
<comment type="caution">
    <text evidence="13">The sequence shown here is derived from an EMBL/GenBank/DDBJ whole genome shotgun (WGS) entry which is preliminary data.</text>
</comment>
<organism evidence="13 14">
    <name type="scientific">Candidatus Chisholmbacteria bacterium RIFCSPHIGHO2_01_FULL_49_18</name>
    <dbReference type="NCBI Taxonomy" id="1797590"/>
    <lineage>
        <taxon>Bacteria</taxon>
        <taxon>Candidatus Chisholmiibacteriota</taxon>
    </lineage>
</organism>
<dbReference type="PANTHER" id="PTHR43512">
    <property type="entry name" value="TRANSLATION FACTOR GUF1-RELATED"/>
    <property type="match status" value="1"/>
</dbReference>
<dbReference type="EMBL" id="MHCI01000020">
    <property type="protein sequence ID" value="OGY16069.1"/>
    <property type="molecule type" value="Genomic_DNA"/>
</dbReference>
<dbReference type="Gene3D" id="3.30.70.2570">
    <property type="entry name" value="Elongation factor 4, C-terminal domain"/>
    <property type="match status" value="1"/>
</dbReference>
<comment type="function">
    <text evidence="8 11">Required for accurate and efficient protein synthesis under certain stress conditions. May act as a fidelity factor of the translation reaction, by catalyzing a one-codon backward translocation of tRNAs on improperly translocated ribosomes. Back-translocation proceeds from a post-translocation (POST) complex to a pre-translocation (PRE) complex, thus giving elongation factor G a second chance to translocate the tRNAs correctly. Binds to ribosomes in a GTP-dependent manner.</text>
</comment>
<dbReference type="FunFam" id="3.30.70.240:FF:000007">
    <property type="entry name" value="Translation factor GUF1, mitochondrial"/>
    <property type="match status" value="1"/>
</dbReference>
<dbReference type="GO" id="GO:0005886">
    <property type="term" value="C:plasma membrane"/>
    <property type="evidence" value="ECO:0007669"/>
    <property type="project" value="UniProtKB-SubCell"/>
</dbReference>
<evidence type="ECO:0000313" key="14">
    <source>
        <dbReference type="Proteomes" id="UP000179069"/>
    </source>
</evidence>
<evidence type="ECO:0000256" key="4">
    <source>
        <dbReference type="ARBA" id="ARBA00022801"/>
    </source>
</evidence>
<dbReference type="SUPFAM" id="SSF54980">
    <property type="entry name" value="EF-G C-terminal domain-like"/>
    <property type="match status" value="2"/>
</dbReference>
<dbReference type="NCBIfam" id="TIGR01393">
    <property type="entry name" value="lepA"/>
    <property type="match status" value="1"/>
</dbReference>
<dbReference type="InterPro" id="IPR000795">
    <property type="entry name" value="T_Tr_GTP-bd_dom"/>
</dbReference>
<dbReference type="Pfam" id="PF06421">
    <property type="entry name" value="LepA_C"/>
    <property type="match status" value="1"/>
</dbReference>
<keyword evidence="2 11" id="KW-1003">Cell membrane</keyword>
<dbReference type="InterPro" id="IPR035647">
    <property type="entry name" value="EFG_III/V"/>
</dbReference>
<keyword evidence="13" id="KW-0251">Elongation factor</keyword>
<dbReference type="GO" id="GO:0003746">
    <property type="term" value="F:translation elongation factor activity"/>
    <property type="evidence" value="ECO:0007669"/>
    <property type="project" value="UniProtKB-UniRule"/>
</dbReference>
<dbReference type="InterPro" id="IPR027417">
    <property type="entry name" value="P-loop_NTPase"/>
</dbReference>
<dbReference type="InterPro" id="IPR006297">
    <property type="entry name" value="EF-4"/>
</dbReference>
<dbReference type="InterPro" id="IPR031157">
    <property type="entry name" value="G_TR_CS"/>
</dbReference>
<keyword evidence="5 11" id="KW-0342">GTP-binding</keyword>
<feature type="domain" description="Tr-type G" evidence="12">
    <location>
        <begin position="3"/>
        <end position="184"/>
    </location>
</feature>
<dbReference type="SMART" id="SM00838">
    <property type="entry name" value="EFG_C"/>
    <property type="match status" value="1"/>
</dbReference>
<dbReference type="FunFam" id="3.30.70.2570:FF:000001">
    <property type="entry name" value="Translation factor GUF1, mitochondrial"/>
    <property type="match status" value="1"/>
</dbReference>
<dbReference type="AlphaFoldDB" id="A0A1G1VKZ1"/>
<dbReference type="InterPro" id="IPR009000">
    <property type="entry name" value="Transl_B-barrel_sf"/>
</dbReference>
<name>A0A1G1VKZ1_9BACT</name>
<evidence type="ECO:0000313" key="13">
    <source>
        <dbReference type="EMBL" id="OGY16069.1"/>
    </source>
</evidence>
<gene>
    <name evidence="11" type="primary">lepA</name>
    <name evidence="13" type="ORF">A2785_02770</name>
</gene>
<dbReference type="PROSITE" id="PS00301">
    <property type="entry name" value="G_TR_1"/>
    <property type="match status" value="1"/>
</dbReference>
<dbReference type="PANTHER" id="PTHR43512:SF7">
    <property type="entry name" value="TRANSLATION FACTOR GUF1, MITOCHONDRIAL"/>
    <property type="match status" value="1"/>
</dbReference>
<dbReference type="EC" id="3.6.5.n1" evidence="10 11"/>